<feature type="binding site" evidence="9">
    <location>
        <position position="250"/>
    </location>
    <ligand>
        <name>[4Fe-4S] cluster</name>
        <dbReference type="ChEBI" id="CHEBI:49883"/>
        <label>1</label>
    </ligand>
</feature>
<name>A0A158BJ55_9BURK</name>
<evidence type="ECO:0000256" key="7">
    <source>
        <dbReference type="ARBA" id="ARBA00023004"/>
    </source>
</evidence>
<keyword evidence="9" id="KW-0170">Cobalt</keyword>
<keyword evidence="6 9" id="KW-0560">Oxidoreductase</keyword>
<evidence type="ECO:0000256" key="5">
    <source>
        <dbReference type="ARBA" id="ARBA00022785"/>
    </source>
</evidence>
<comment type="catalytic activity">
    <reaction evidence="9">
        <text>epoxyqueuosine(34) in tRNA + AH2 = queuosine(34) in tRNA + A + H2O</text>
        <dbReference type="Rhea" id="RHEA:32159"/>
        <dbReference type="Rhea" id="RHEA-COMP:18571"/>
        <dbReference type="Rhea" id="RHEA-COMP:18582"/>
        <dbReference type="ChEBI" id="CHEBI:13193"/>
        <dbReference type="ChEBI" id="CHEBI:15377"/>
        <dbReference type="ChEBI" id="CHEBI:17499"/>
        <dbReference type="ChEBI" id="CHEBI:194431"/>
        <dbReference type="ChEBI" id="CHEBI:194443"/>
        <dbReference type="EC" id="1.17.99.6"/>
    </reaction>
</comment>
<dbReference type="GO" id="GO:0046872">
    <property type="term" value="F:metal ion binding"/>
    <property type="evidence" value="ECO:0007669"/>
    <property type="project" value="UniProtKB-KW"/>
</dbReference>
<dbReference type="EC" id="1.17.99.6" evidence="9"/>
<comment type="similarity">
    <text evidence="9">Belongs to the QueG family.</text>
</comment>
<feature type="binding site" evidence="9">
    <location>
        <position position="214"/>
    </location>
    <ligand>
        <name>cob(II)alamin</name>
        <dbReference type="ChEBI" id="CHEBI:16304"/>
    </ligand>
</feature>
<dbReference type="PROSITE" id="PS00198">
    <property type="entry name" value="4FE4S_FER_1"/>
    <property type="match status" value="1"/>
</dbReference>
<dbReference type="InterPro" id="IPR004453">
    <property type="entry name" value="QueG"/>
</dbReference>
<evidence type="ECO:0000256" key="2">
    <source>
        <dbReference type="ARBA" id="ARBA00022490"/>
    </source>
</evidence>
<dbReference type="RefSeq" id="WP_061168929.1">
    <property type="nucleotide sequence ID" value="NZ_FCOA02000012.1"/>
</dbReference>
<feature type="binding site" evidence="9">
    <location>
        <begin position="300"/>
        <end position="301"/>
    </location>
    <ligand>
        <name>cob(II)alamin</name>
        <dbReference type="ChEBI" id="CHEBI:16304"/>
    </ligand>
</feature>
<feature type="binding site" evidence="9">
    <location>
        <position position="253"/>
    </location>
    <ligand>
        <name>[4Fe-4S] cluster</name>
        <dbReference type="ChEBI" id="CHEBI:49883"/>
        <label>1</label>
    </ligand>
</feature>
<evidence type="ECO:0000256" key="3">
    <source>
        <dbReference type="ARBA" id="ARBA00022694"/>
    </source>
</evidence>
<feature type="binding site" evidence="9">
    <location>
        <position position="307"/>
    </location>
    <ligand>
        <name>[4Fe-4S] cluster</name>
        <dbReference type="ChEBI" id="CHEBI:49883"/>
        <label>1</label>
    </ligand>
</feature>
<reference evidence="12" key="1">
    <citation type="submission" date="2016-01" db="EMBL/GenBank/DDBJ databases">
        <authorList>
            <person name="Peeters C."/>
        </authorList>
    </citation>
    <scope>NUCLEOTIDE SEQUENCE</scope>
    <source>
        <strain evidence="12">LMG 29322</strain>
    </source>
</reference>
<feature type="binding site" evidence="9">
    <location>
        <position position="257"/>
    </location>
    <ligand>
        <name>[4Fe-4S] cluster</name>
        <dbReference type="ChEBI" id="CHEBI:49883"/>
        <label>2</label>
    </ligand>
</feature>
<dbReference type="Pfam" id="PF13484">
    <property type="entry name" value="Fer4_16"/>
    <property type="match status" value="1"/>
</dbReference>
<comment type="caution">
    <text evidence="9">Lacks conserved residue(s) required for the propagation of feature annotation.</text>
</comment>
<comment type="subcellular location">
    <subcellularLocation>
        <location evidence="9">Cytoplasm</location>
    </subcellularLocation>
</comment>
<proteinExistence type="inferred from homology"/>
<evidence type="ECO:0000256" key="8">
    <source>
        <dbReference type="ARBA" id="ARBA00023014"/>
    </source>
</evidence>
<evidence type="ECO:0000313" key="12">
    <source>
        <dbReference type="EMBL" id="SAK70094.1"/>
    </source>
</evidence>
<keyword evidence="7 9" id="KW-0408">Iron</keyword>
<accession>A0A158BJ55</accession>
<dbReference type="UniPathway" id="UPA00392"/>
<keyword evidence="13" id="KW-1185">Reference proteome</keyword>
<feature type="active site" description="Proton donor" evidence="9">
    <location>
        <position position="190"/>
    </location>
</feature>
<keyword evidence="3 9" id="KW-0819">tRNA processing</keyword>
<keyword evidence="1 9" id="KW-0004">4Fe-4S</keyword>
<dbReference type="PANTHER" id="PTHR30002">
    <property type="entry name" value="EPOXYQUEUOSINE REDUCTASE"/>
    <property type="match status" value="1"/>
</dbReference>
<sequence length="419" mass="46179">MNRLPEHSVEITTASSDAAAESVSESRAFTHDEEAALAELAQRIKAWGRELGFGAVGISDIDLTDAEKGLADWLEAGYHGEMDYMAKHGMKRARPAELVAGTRRVITARMAYLPAQTLAKQGDESVVTADGQKNDWRAIEWSRLSKPSQAMVSIYARGRDYHKVMRNRLQQLAERIEGEIGQFGYRAFTDSAPVLEVALAQKAGNGWRGKHTLLLDRDAGSLFFLGEIFVDVPLPVDPDSEHDGAHCGQCTRCIGACPTGAIVAPYRVDARRCISYLTIELHGAIPEDMRPLIGNRVYGCDDCQLVCPWNKFAQAAPVADFDVRHGLDRATLVELFAWSPDDFDTRMQGSAIRRIGHERWLRNIATAMGNALRAASLDAGERHAIVEALRARADDPSALVREHVLWALKQGDTHEEPAV</sequence>
<feature type="binding site" evidence="9">
    <location>
        <position position="303"/>
    </location>
    <ligand>
        <name>[4Fe-4S] cluster</name>
        <dbReference type="ChEBI" id="CHEBI:49883"/>
        <label>2</label>
    </ligand>
</feature>
<keyword evidence="2 9" id="KW-0963">Cytoplasm</keyword>
<evidence type="ECO:0000313" key="13">
    <source>
        <dbReference type="Proteomes" id="UP000054851"/>
    </source>
</evidence>
<evidence type="ECO:0000256" key="10">
    <source>
        <dbReference type="SAM" id="MobiDB-lite"/>
    </source>
</evidence>
<evidence type="ECO:0000256" key="9">
    <source>
        <dbReference type="HAMAP-Rule" id="MF_00916"/>
    </source>
</evidence>
<dbReference type="NCBIfam" id="TIGR00276">
    <property type="entry name" value="tRNA epoxyqueuosine(34) reductase QueG"/>
    <property type="match status" value="1"/>
</dbReference>
<protein>
    <recommendedName>
        <fullName evidence="9">Epoxyqueuosine reductase</fullName>
        <ecNumber evidence="9">1.17.99.6</ecNumber>
    </recommendedName>
    <alternativeName>
        <fullName evidence="9">Queuosine biosynthesis protein QueG</fullName>
    </alternativeName>
</protein>
<dbReference type="GO" id="GO:0008616">
    <property type="term" value="P:tRNA queuosine(34) biosynthetic process"/>
    <property type="evidence" value="ECO:0007669"/>
    <property type="project" value="UniProtKB-UniRule"/>
</dbReference>
<dbReference type="EMBL" id="FCOA02000012">
    <property type="protein sequence ID" value="SAK70094.1"/>
    <property type="molecule type" value="Genomic_DNA"/>
</dbReference>
<keyword evidence="5 9" id="KW-0671">Queuosine biosynthesis</keyword>
<comment type="cofactor">
    <cofactor evidence="9">
        <name>[4Fe-4S] cluster</name>
        <dbReference type="ChEBI" id="CHEBI:49883"/>
    </cofactor>
    <text evidence="9">Binds 2 [4Fe-4S] clusters per monomer.</text>
</comment>
<dbReference type="InterPro" id="IPR017900">
    <property type="entry name" value="4Fe4S_Fe_S_CS"/>
</dbReference>
<feature type="binding site" evidence="9">
    <location>
        <position position="92"/>
    </location>
    <ligand>
        <name>cob(II)alamin</name>
        <dbReference type="ChEBI" id="CHEBI:16304"/>
    </ligand>
</feature>
<comment type="caution">
    <text evidence="12">The sequence shown here is derived from an EMBL/GenBank/DDBJ whole genome shotgun (WGS) entry which is preliminary data.</text>
</comment>
<dbReference type="HAMAP" id="MF_00916">
    <property type="entry name" value="QueG"/>
    <property type="match status" value="1"/>
</dbReference>
<comment type="function">
    <text evidence="9">Catalyzes the conversion of epoxyqueuosine (oQ) to queuosine (Q), which is a hypermodified base found in the wobble positions of tRNA(Asp), tRNA(Asn), tRNA(His) and tRNA(Tyr).</text>
</comment>
<evidence type="ECO:0000256" key="1">
    <source>
        <dbReference type="ARBA" id="ARBA00022485"/>
    </source>
</evidence>
<gene>
    <name evidence="9" type="primary">queG</name>
    <name evidence="12" type="ORF">AWB79_03753</name>
</gene>
<dbReference type="Proteomes" id="UP000054851">
    <property type="component" value="Unassembled WGS sequence"/>
</dbReference>
<dbReference type="InterPro" id="IPR017896">
    <property type="entry name" value="4Fe4S_Fe-S-bd"/>
</dbReference>
<dbReference type="GO" id="GO:0005737">
    <property type="term" value="C:cytoplasm"/>
    <property type="evidence" value="ECO:0007669"/>
    <property type="project" value="UniProtKB-SubCell"/>
</dbReference>
<dbReference type="GO" id="GO:0051539">
    <property type="term" value="F:4 iron, 4 sulfur cluster binding"/>
    <property type="evidence" value="ECO:0007669"/>
    <property type="project" value="UniProtKB-KW"/>
</dbReference>
<keyword evidence="9" id="KW-0846">Cobalamin</keyword>
<dbReference type="AlphaFoldDB" id="A0A158BJ55"/>
<dbReference type="PROSITE" id="PS51379">
    <property type="entry name" value="4FE4S_FER_2"/>
    <property type="match status" value="1"/>
</dbReference>
<feature type="binding site" evidence="9">
    <location>
        <position position="225"/>
    </location>
    <ligand>
        <name>cob(II)alamin</name>
        <dbReference type="ChEBI" id="CHEBI:16304"/>
    </ligand>
</feature>
<dbReference type="PANTHER" id="PTHR30002:SF4">
    <property type="entry name" value="EPOXYQUEUOSINE REDUCTASE"/>
    <property type="match status" value="1"/>
</dbReference>
<feature type="binding site" evidence="9">
    <location>
        <position position="273"/>
    </location>
    <ligand>
        <name>[4Fe-4S] cluster</name>
        <dbReference type="ChEBI" id="CHEBI:49883"/>
        <label>2</label>
    </ligand>
</feature>
<dbReference type="InterPro" id="IPR013542">
    <property type="entry name" value="QueG_DUF1730"/>
</dbReference>
<dbReference type="Gene3D" id="3.30.70.20">
    <property type="match status" value="1"/>
</dbReference>
<feature type="binding site" evidence="9">
    <location>
        <position position="300"/>
    </location>
    <ligand>
        <name>[4Fe-4S] cluster</name>
        <dbReference type="ChEBI" id="CHEBI:49883"/>
        <label>2</label>
    </ligand>
</feature>
<feature type="compositionally biased region" description="Low complexity" evidence="10">
    <location>
        <begin position="14"/>
        <end position="27"/>
    </location>
</feature>
<dbReference type="SUPFAM" id="SSF46548">
    <property type="entry name" value="alpha-helical ferredoxin"/>
    <property type="match status" value="1"/>
</dbReference>
<feature type="binding site" evidence="9">
    <location>
        <position position="247"/>
    </location>
    <ligand>
        <name>[4Fe-4S] cluster</name>
        <dbReference type="ChEBI" id="CHEBI:49883"/>
        <label>1</label>
    </ligand>
</feature>
<dbReference type="STRING" id="1777140.AWB79_03753"/>
<feature type="domain" description="4Fe-4S ferredoxin-type" evidence="11">
    <location>
        <begin position="238"/>
        <end position="267"/>
    </location>
</feature>
<organism evidence="12 13">
    <name type="scientific">Caballeronia hypogeia</name>
    <dbReference type="NCBI Taxonomy" id="1777140"/>
    <lineage>
        <taxon>Bacteria</taxon>
        <taxon>Pseudomonadati</taxon>
        <taxon>Pseudomonadota</taxon>
        <taxon>Betaproteobacteria</taxon>
        <taxon>Burkholderiales</taxon>
        <taxon>Burkholderiaceae</taxon>
        <taxon>Caballeronia</taxon>
    </lineage>
</organism>
<keyword evidence="4 9" id="KW-0479">Metal-binding</keyword>
<comment type="cofactor">
    <cofactor evidence="9">
        <name>cob(II)alamin</name>
        <dbReference type="ChEBI" id="CHEBI:16304"/>
    </cofactor>
</comment>
<dbReference type="GO" id="GO:0031419">
    <property type="term" value="F:cobalamin binding"/>
    <property type="evidence" value="ECO:0007669"/>
    <property type="project" value="UniProtKB-KW"/>
</dbReference>
<feature type="binding site" evidence="9">
    <location>
        <position position="190"/>
    </location>
    <ligand>
        <name>cob(II)alamin</name>
        <dbReference type="ChEBI" id="CHEBI:16304"/>
    </ligand>
</feature>
<comment type="pathway">
    <text evidence="9">tRNA modification; tRNA-queuosine biosynthesis.</text>
</comment>
<dbReference type="FunFam" id="3.30.70.20:FF:000017">
    <property type="entry name" value="Epoxyqueuosine reductase"/>
    <property type="match status" value="1"/>
</dbReference>
<keyword evidence="8 9" id="KW-0411">Iron-sulfur</keyword>
<comment type="subunit">
    <text evidence="9">Monomer.</text>
</comment>
<dbReference type="Pfam" id="PF08331">
    <property type="entry name" value="QueG_DUF1730"/>
    <property type="match status" value="1"/>
</dbReference>
<evidence type="ECO:0000256" key="6">
    <source>
        <dbReference type="ARBA" id="ARBA00023002"/>
    </source>
</evidence>
<dbReference type="GO" id="GO:0052693">
    <property type="term" value="F:epoxyqueuosine reductase activity"/>
    <property type="evidence" value="ECO:0007669"/>
    <property type="project" value="UniProtKB-UniRule"/>
</dbReference>
<evidence type="ECO:0000259" key="11">
    <source>
        <dbReference type="PROSITE" id="PS51379"/>
    </source>
</evidence>
<evidence type="ECO:0000256" key="4">
    <source>
        <dbReference type="ARBA" id="ARBA00022723"/>
    </source>
</evidence>
<feature type="binding site" evidence="9">
    <location>
        <position position="275"/>
    </location>
    <ligand>
        <name>cob(II)alamin</name>
        <dbReference type="ChEBI" id="CHEBI:16304"/>
    </ligand>
</feature>
<feature type="region of interest" description="Disordered" evidence="10">
    <location>
        <begin position="1"/>
        <end position="27"/>
    </location>
</feature>